<gene>
    <name evidence="2" type="ORF">E2C01_032946</name>
</gene>
<keyword evidence="3" id="KW-1185">Reference proteome</keyword>
<evidence type="ECO:0000256" key="1">
    <source>
        <dbReference type="SAM" id="MobiDB-lite"/>
    </source>
</evidence>
<dbReference type="AlphaFoldDB" id="A0A5B7EWI9"/>
<sequence>MVKDEVEKYQPASIPKLKGDLKKSRVRVVLLARNGDTVSPALLIESAELKIVETVDGVKPWWQAMMSLDCPFHKGVILVLLGNLRIRDVRRFTSSQSGGVGSVSKLLGKYDLLSGQRESVRFPCKKDTSWEEAPLLVNPLTSLAPALFPLELHVGQLSILWALDTTREDVSGDEIEESVDPVNEYRDEETSPKFNSPSTNPASSITTTSKAGVAQPSKRTSKPSKMVDLGAAATFGKDLSTSQEKKLINPFHTARLLWYVRTTHKSDLMVPQDAAVVRAYHTNTFLCITVA</sequence>
<accession>A0A5B7EWI9</accession>
<dbReference type="Proteomes" id="UP000324222">
    <property type="component" value="Unassembled WGS sequence"/>
</dbReference>
<evidence type="ECO:0000313" key="2">
    <source>
        <dbReference type="EMBL" id="MPC39410.1"/>
    </source>
</evidence>
<name>A0A5B7EWI9_PORTR</name>
<protein>
    <submittedName>
        <fullName evidence="2">Uncharacterized protein</fullName>
    </submittedName>
</protein>
<reference evidence="2 3" key="1">
    <citation type="submission" date="2019-05" db="EMBL/GenBank/DDBJ databases">
        <title>Another draft genome of Portunus trituberculatus and its Hox gene families provides insights of decapod evolution.</title>
        <authorList>
            <person name="Jeong J.-H."/>
            <person name="Song I."/>
            <person name="Kim S."/>
            <person name="Choi T."/>
            <person name="Kim D."/>
            <person name="Ryu S."/>
            <person name="Kim W."/>
        </authorList>
    </citation>
    <scope>NUCLEOTIDE SEQUENCE [LARGE SCALE GENOMIC DNA]</scope>
    <source>
        <tissue evidence="2">Muscle</tissue>
    </source>
</reference>
<feature type="region of interest" description="Disordered" evidence="1">
    <location>
        <begin position="172"/>
        <end position="225"/>
    </location>
</feature>
<comment type="caution">
    <text evidence="2">The sequence shown here is derived from an EMBL/GenBank/DDBJ whole genome shotgun (WGS) entry which is preliminary data.</text>
</comment>
<proteinExistence type="predicted"/>
<organism evidence="2 3">
    <name type="scientific">Portunus trituberculatus</name>
    <name type="common">Swimming crab</name>
    <name type="synonym">Neptunus trituberculatus</name>
    <dbReference type="NCBI Taxonomy" id="210409"/>
    <lineage>
        <taxon>Eukaryota</taxon>
        <taxon>Metazoa</taxon>
        <taxon>Ecdysozoa</taxon>
        <taxon>Arthropoda</taxon>
        <taxon>Crustacea</taxon>
        <taxon>Multicrustacea</taxon>
        <taxon>Malacostraca</taxon>
        <taxon>Eumalacostraca</taxon>
        <taxon>Eucarida</taxon>
        <taxon>Decapoda</taxon>
        <taxon>Pleocyemata</taxon>
        <taxon>Brachyura</taxon>
        <taxon>Eubrachyura</taxon>
        <taxon>Portunoidea</taxon>
        <taxon>Portunidae</taxon>
        <taxon>Portuninae</taxon>
        <taxon>Portunus</taxon>
    </lineage>
</organism>
<dbReference type="EMBL" id="VSRR010004353">
    <property type="protein sequence ID" value="MPC39410.1"/>
    <property type="molecule type" value="Genomic_DNA"/>
</dbReference>
<dbReference type="OrthoDB" id="4033880at2759"/>
<feature type="compositionally biased region" description="Polar residues" evidence="1">
    <location>
        <begin position="192"/>
        <end position="210"/>
    </location>
</feature>
<evidence type="ECO:0000313" key="3">
    <source>
        <dbReference type="Proteomes" id="UP000324222"/>
    </source>
</evidence>